<keyword evidence="3" id="KW-1185">Reference proteome</keyword>
<evidence type="ECO:0000313" key="2">
    <source>
        <dbReference type="EMBL" id="MEH2557256.1"/>
    </source>
</evidence>
<proteinExistence type="predicted"/>
<keyword evidence="2" id="KW-0378">Hydrolase</keyword>
<dbReference type="PANTHER" id="PTHR42850:SF4">
    <property type="entry name" value="ZINC-DEPENDENT ENDOPOLYPHOSPHATASE"/>
    <property type="match status" value="1"/>
</dbReference>
<evidence type="ECO:0000313" key="3">
    <source>
        <dbReference type="Proteomes" id="UP001364224"/>
    </source>
</evidence>
<dbReference type="InterPro" id="IPR004843">
    <property type="entry name" value="Calcineurin-like_PHP"/>
</dbReference>
<dbReference type="RefSeq" id="WP_334483215.1">
    <property type="nucleotide sequence ID" value="NZ_JAZHRV010000001.1"/>
</dbReference>
<reference evidence="2 3" key="1">
    <citation type="submission" date="2024-02" db="EMBL/GenBank/DDBJ databases">
        <title>Adaptive strategies in a cosmopolitan and abundant soil bacterium.</title>
        <authorList>
            <person name="Carini P."/>
        </authorList>
    </citation>
    <scope>NUCLEOTIDE SEQUENCE [LARGE SCALE GENOMIC DNA]</scope>
    <source>
        <strain evidence="2 3">AZCC 1608</strain>
    </source>
</reference>
<dbReference type="Gene3D" id="3.60.21.10">
    <property type="match status" value="1"/>
</dbReference>
<accession>A0ABU8BGM5</accession>
<dbReference type="EMBL" id="JAZHRV010000001">
    <property type="protein sequence ID" value="MEH2557256.1"/>
    <property type="molecule type" value="Genomic_DNA"/>
</dbReference>
<feature type="domain" description="Calcineurin-like phosphoesterase" evidence="1">
    <location>
        <begin position="6"/>
        <end position="175"/>
    </location>
</feature>
<dbReference type="InterPro" id="IPR050126">
    <property type="entry name" value="Ap4A_hydrolase"/>
</dbReference>
<dbReference type="PANTHER" id="PTHR42850">
    <property type="entry name" value="METALLOPHOSPHOESTERASE"/>
    <property type="match status" value="1"/>
</dbReference>
<dbReference type="GO" id="GO:0004722">
    <property type="term" value="F:protein serine/threonine phosphatase activity"/>
    <property type="evidence" value="ECO:0007669"/>
    <property type="project" value="UniProtKB-EC"/>
</dbReference>
<evidence type="ECO:0000259" key="1">
    <source>
        <dbReference type="Pfam" id="PF00149"/>
    </source>
</evidence>
<dbReference type="Pfam" id="PF00149">
    <property type="entry name" value="Metallophos"/>
    <property type="match status" value="1"/>
</dbReference>
<organism evidence="2 3">
    <name type="scientific">Bradyrhizobium algeriense</name>
    <dbReference type="NCBI Taxonomy" id="634784"/>
    <lineage>
        <taxon>Bacteria</taxon>
        <taxon>Pseudomonadati</taxon>
        <taxon>Pseudomonadota</taxon>
        <taxon>Alphaproteobacteria</taxon>
        <taxon>Hyphomicrobiales</taxon>
        <taxon>Nitrobacteraceae</taxon>
        <taxon>Bradyrhizobium</taxon>
    </lineage>
</organism>
<sequence length="229" mass="25362">MALTYAIPDLHGRLDLLEGALDLITRHSSGQKFKIVTLGDYVDRGPESRQVIERLMGLKSSTLDLLCLKGNHEAMMWTTSRNLAELSWWLENGGDKTLASYGAVDDLKVIPSAHLNWIADLPLMYVDHQRVFVHAAVDPRIPLSKQNEQTLLWRRYPRGFAGGHGRRHVVHGHHADQKAPLVTQGKTNLDGMAWITGRLVIGVFVDDQSGGAVEFLEVFGPPAALAKSD</sequence>
<dbReference type="Proteomes" id="UP001364224">
    <property type="component" value="Unassembled WGS sequence"/>
</dbReference>
<gene>
    <name evidence="2" type="ORF">V1286_004785</name>
</gene>
<name>A0ABU8BGM5_9BRAD</name>
<comment type="caution">
    <text evidence="2">The sequence shown here is derived from an EMBL/GenBank/DDBJ whole genome shotgun (WGS) entry which is preliminary data.</text>
</comment>
<protein>
    <submittedName>
        <fullName evidence="2">Serine/threonine protein phosphatase 1</fullName>
        <ecNumber evidence="2">3.1.3.16</ecNumber>
    </submittedName>
</protein>
<dbReference type="SUPFAM" id="SSF56300">
    <property type="entry name" value="Metallo-dependent phosphatases"/>
    <property type="match status" value="1"/>
</dbReference>
<dbReference type="InterPro" id="IPR029052">
    <property type="entry name" value="Metallo-depent_PP-like"/>
</dbReference>
<dbReference type="EC" id="3.1.3.16" evidence="2"/>